<comment type="caution">
    <text evidence="3">The sequence shown here is derived from an EMBL/GenBank/DDBJ whole genome shotgun (WGS) entry which is preliminary data.</text>
</comment>
<proteinExistence type="predicted"/>
<dbReference type="RefSeq" id="WP_235050326.1">
    <property type="nucleotide sequence ID" value="NZ_JAKFHA010000001.1"/>
</dbReference>
<dbReference type="GO" id="GO:0003700">
    <property type="term" value="F:DNA-binding transcription factor activity"/>
    <property type="evidence" value="ECO:0007669"/>
    <property type="project" value="InterPro"/>
</dbReference>
<sequence length="189" mass="20061">MSANAPDPPRRDLAAMIVPLGRHLMAAEMPVLRAHRTSMWAYVVLLGLGDAGDEPVRTQAALAREIGADKTRIIGVLDDLDARGLIRREPDPADRRARLLSLTAEGRRVRDSIRAGIREREDRLLARLSPADRRGFLNALDVLASLPPGAFADEDEGEAEGGAEGERVGAGEGDDEDGSADGGEGAPGV</sequence>
<dbReference type="InterPro" id="IPR036388">
    <property type="entry name" value="WH-like_DNA-bd_sf"/>
</dbReference>
<dbReference type="Pfam" id="PF12802">
    <property type="entry name" value="MarR_2"/>
    <property type="match status" value="1"/>
</dbReference>
<keyword evidence="4" id="KW-1185">Reference proteome</keyword>
<dbReference type="InterPro" id="IPR039422">
    <property type="entry name" value="MarR/SlyA-like"/>
</dbReference>
<accession>A0AA41PUU6</accession>
<evidence type="ECO:0000313" key="4">
    <source>
        <dbReference type="Proteomes" id="UP001165378"/>
    </source>
</evidence>
<feature type="region of interest" description="Disordered" evidence="1">
    <location>
        <begin position="148"/>
        <end position="189"/>
    </location>
</feature>
<evidence type="ECO:0000256" key="1">
    <source>
        <dbReference type="SAM" id="MobiDB-lite"/>
    </source>
</evidence>
<dbReference type="SMART" id="SM00347">
    <property type="entry name" value="HTH_MARR"/>
    <property type="match status" value="1"/>
</dbReference>
<dbReference type="AlphaFoldDB" id="A0AA41PUU6"/>
<feature type="domain" description="HTH marR-type" evidence="2">
    <location>
        <begin position="10"/>
        <end position="145"/>
    </location>
</feature>
<protein>
    <submittedName>
        <fullName evidence="3">MarR family transcriptional regulator</fullName>
    </submittedName>
</protein>
<evidence type="ECO:0000259" key="2">
    <source>
        <dbReference type="PROSITE" id="PS50995"/>
    </source>
</evidence>
<gene>
    <name evidence="3" type="ORF">LZ495_03475</name>
</gene>
<feature type="compositionally biased region" description="Acidic residues" evidence="1">
    <location>
        <begin position="152"/>
        <end position="163"/>
    </location>
</feature>
<dbReference type="SUPFAM" id="SSF46785">
    <property type="entry name" value="Winged helix' DNA-binding domain"/>
    <property type="match status" value="1"/>
</dbReference>
<dbReference type="PRINTS" id="PR00598">
    <property type="entry name" value="HTHMARR"/>
</dbReference>
<dbReference type="InterPro" id="IPR036390">
    <property type="entry name" value="WH_DNA-bd_sf"/>
</dbReference>
<reference evidence="3" key="1">
    <citation type="submission" date="2022-01" db="EMBL/GenBank/DDBJ databases">
        <title>Genome-Based Taxonomic Classification of the Phylum Actinobacteria.</title>
        <authorList>
            <person name="Gao Y."/>
        </authorList>
    </citation>
    <scope>NUCLEOTIDE SEQUENCE</scope>
    <source>
        <strain evidence="3">KLBMP 8922</strain>
    </source>
</reference>
<dbReference type="GO" id="GO:0006950">
    <property type="term" value="P:response to stress"/>
    <property type="evidence" value="ECO:0007669"/>
    <property type="project" value="TreeGrafter"/>
</dbReference>
<dbReference type="EMBL" id="JAKFHA010000001">
    <property type="protein sequence ID" value="MCF2526283.1"/>
    <property type="molecule type" value="Genomic_DNA"/>
</dbReference>
<dbReference type="PANTHER" id="PTHR33164:SF57">
    <property type="entry name" value="MARR-FAMILY TRANSCRIPTIONAL REGULATOR"/>
    <property type="match status" value="1"/>
</dbReference>
<evidence type="ECO:0000313" key="3">
    <source>
        <dbReference type="EMBL" id="MCF2526283.1"/>
    </source>
</evidence>
<name>A0AA41PUU6_9ACTN</name>
<feature type="compositionally biased region" description="Gly residues" evidence="1">
    <location>
        <begin position="180"/>
        <end position="189"/>
    </location>
</feature>
<dbReference type="Gene3D" id="1.10.10.10">
    <property type="entry name" value="Winged helix-like DNA-binding domain superfamily/Winged helix DNA-binding domain"/>
    <property type="match status" value="1"/>
</dbReference>
<dbReference type="PROSITE" id="PS50995">
    <property type="entry name" value="HTH_MARR_2"/>
    <property type="match status" value="1"/>
</dbReference>
<dbReference type="PANTHER" id="PTHR33164">
    <property type="entry name" value="TRANSCRIPTIONAL REGULATOR, MARR FAMILY"/>
    <property type="match status" value="1"/>
</dbReference>
<dbReference type="Proteomes" id="UP001165378">
    <property type="component" value="Unassembled WGS sequence"/>
</dbReference>
<organism evidence="3 4">
    <name type="scientific">Yinghuangia soli</name>
    <dbReference type="NCBI Taxonomy" id="2908204"/>
    <lineage>
        <taxon>Bacteria</taxon>
        <taxon>Bacillati</taxon>
        <taxon>Actinomycetota</taxon>
        <taxon>Actinomycetes</taxon>
        <taxon>Kitasatosporales</taxon>
        <taxon>Streptomycetaceae</taxon>
        <taxon>Yinghuangia</taxon>
    </lineage>
</organism>
<dbReference type="InterPro" id="IPR000835">
    <property type="entry name" value="HTH_MarR-typ"/>
</dbReference>